<evidence type="ECO:0000256" key="2">
    <source>
        <dbReference type="ARBA" id="ARBA00010186"/>
    </source>
</evidence>
<dbReference type="AlphaFoldDB" id="A0A409X6H6"/>
<keyword evidence="4" id="KW-0813">Transport</keyword>
<dbReference type="Proteomes" id="UP000284706">
    <property type="component" value="Unassembled WGS sequence"/>
</dbReference>
<comment type="similarity">
    <text evidence="2 4">Belongs to the nucleoporin interacting component (NIC) family.</text>
</comment>
<dbReference type="STRING" id="231916.A0A409X6H6"/>
<keyword evidence="4" id="KW-0509">mRNA transport</keyword>
<dbReference type="InParanoid" id="A0A409X6H6"/>
<gene>
    <name evidence="5" type="ORF">CVT26_006124</name>
</gene>
<keyword evidence="4" id="KW-0472">Membrane</keyword>
<evidence type="ECO:0000256" key="1">
    <source>
        <dbReference type="ARBA" id="ARBA00004259"/>
    </source>
</evidence>
<dbReference type="PANTHER" id="PTHR11225:SF4">
    <property type="entry name" value="NUCLEAR PORE COMPLEX PROTEIN NUP93"/>
    <property type="match status" value="1"/>
</dbReference>
<evidence type="ECO:0000313" key="5">
    <source>
        <dbReference type="EMBL" id="PPQ86398.1"/>
    </source>
</evidence>
<evidence type="ECO:0000313" key="6">
    <source>
        <dbReference type="Proteomes" id="UP000284706"/>
    </source>
</evidence>
<protein>
    <recommendedName>
        <fullName evidence="4">Nuclear pore protein</fullName>
    </recommendedName>
</protein>
<dbReference type="InterPro" id="IPR007231">
    <property type="entry name" value="Nucleoporin_int_Nup93/Nic96"/>
</dbReference>
<dbReference type="EMBL" id="NHYE01004081">
    <property type="protein sequence ID" value="PPQ86398.1"/>
    <property type="molecule type" value="Genomic_DNA"/>
</dbReference>
<dbReference type="Pfam" id="PF04097">
    <property type="entry name" value="Nic96"/>
    <property type="match status" value="1"/>
</dbReference>
<proteinExistence type="inferred from homology"/>
<feature type="non-terminal residue" evidence="5">
    <location>
        <position position="1"/>
    </location>
</feature>
<sequence length="203" mass="22690">ASQAESNDLLTSAIKLYNLAEQYTTVVSVLARALGTTIAQPSLDEKGRMLERTAGEILRHYERVNRVLGKEGDAVVKLLKIREAREAREAGRNEVALDILESTDLIPLSGDIQKITRRAEEFRDLHESLQKNLQTYLTLTMDALAGAHQKAKMSGLAEATRQMTLADIRKKSRSLMVFAGILKYRMSPDVYSYLARLDVEIAL</sequence>
<dbReference type="GO" id="GO:0016973">
    <property type="term" value="P:poly(A)+ mRNA export from nucleus"/>
    <property type="evidence" value="ECO:0007669"/>
    <property type="project" value="TreeGrafter"/>
</dbReference>
<keyword evidence="3 4" id="KW-0539">Nucleus</keyword>
<accession>A0A409X6H6</accession>
<dbReference type="GO" id="GO:0005643">
    <property type="term" value="C:nuclear pore"/>
    <property type="evidence" value="ECO:0007669"/>
    <property type="project" value="UniProtKB-SubCell"/>
</dbReference>
<dbReference type="PANTHER" id="PTHR11225">
    <property type="entry name" value="NUCLEAR PORE COMPLEX PROTEIN NUP93 NUCLEOPORIN NUP93 DEAD EYE PROTEIN"/>
    <property type="match status" value="1"/>
</dbReference>
<reference evidence="5 6" key="1">
    <citation type="journal article" date="2018" name="Evol. Lett.">
        <title>Horizontal gene cluster transfer increased hallucinogenic mushroom diversity.</title>
        <authorList>
            <person name="Reynolds H.T."/>
            <person name="Vijayakumar V."/>
            <person name="Gluck-Thaler E."/>
            <person name="Korotkin H.B."/>
            <person name="Matheny P.B."/>
            <person name="Slot J.C."/>
        </authorList>
    </citation>
    <scope>NUCLEOTIDE SEQUENCE [LARGE SCALE GENOMIC DNA]</scope>
    <source>
        <strain evidence="5 6">SRW20</strain>
    </source>
</reference>
<evidence type="ECO:0000256" key="3">
    <source>
        <dbReference type="ARBA" id="ARBA00023242"/>
    </source>
</evidence>
<evidence type="ECO:0000256" key="4">
    <source>
        <dbReference type="RuleBase" id="RU364035"/>
    </source>
</evidence>
<comment type="subcellular location">
    <subcellularLocation>
        <location evidence="1">Nucleus envelope</location>
    </subcellularLocation>
    <subcellularLocation>
        <location evidence="4">Nucleus</location>
        <location evidence="4">Nuclear pore complex</location>
    </subcellularLocation>
</comment>
<keyword evidence="6" id="KW-1185">Reference proteome</keyword>
<dbReference type="GO" id="GO:0006606">
    <property type="term" value="P:protein import into nucleus"/>
    <property type="evidence" value="ECO:0007669"/>
    <property type="project" value="TreeGrafter"/>
</dbReference>
<keyword evidence="4" id="KW-0811">Translocation</keyword>
<keyword evidence="4" id="KW-0653">Protein transport</keyword>
<dbReference type="GO" id="GO:0017056">
    <property type="term" value="F:structural constituent of nuclear pore"/>
    <property type="evidence" value="ECO:0007669"/>
    <property type="project" value="InterPro"/>
</dbReference>
<organism evidence="5 6">
    <name type="scientific">Gymnopilus dilepis</name>
    <dbReference type="NCBI Taxonomy" id="231916"/>
    <lineage>
        <taxon>Eukaryota</taxon>
        <taxon>Fungi</taxon>
        <taxon>Dikarya</taxon>
        <taxon>Basidiomycota</taxon>
        <taxon>Agaricomycotina</taxon>
        <taxon>Agaricomycetes</taxon>
        <taxon>Agaricomycetidae</taxon>
        <taxon>Agaricales</taxon>
        <taxon>Agaricineae</taxon>
        <taxon>Hymenogastraceae</taxon>
        <taxon>Gymnopilus</taxon>
    </lineage>
</organism>
<comment type="caution">
    <text evidence="5">The sequence shown here is derived from an EMBL/GenBank/DDBJ whole genome shotgun (WGS) entry which is preliminary data.</text>
</comment>
<dbReference type="OrthoDB" id="1918363at2759"/>
<keyword evidence="4" id="KW-0906">Nuclear pore complex</keyword>
<name>A0A409X6H6_9AGAR</name>